<dbReference type="InterPro" id="IPR011006">
    <property type="entry name" value="CheY-like_superfamily"/>
</dbReference>
<dbReference type="Gene3D" id="3.40.50.2300">
    <property type="match status" value="1"/>
</dbReference>
<sequence length="376" mass="40320">MSADRVLLVEDDDQMASLISLLVETASPGTTVERCVDVADAESRFSPKRHCLVLCDWNLPGRPGIALLPTIRAAQPRVPVLMVTGRTDRASVVTARAQGVDGFIAKPFQVEQLVERLAQYLPVSKATEGGDPPGLLDALAALDDGALEAPMAARLGALATQPAGEDPPELDELAESWARQPVLAGRLLAMANSSAYNPQGRVCGSLREALQRLGWRTSLNVATALALRQGAEPDDARLTARLGAELDRAEKVAEAVSALAREARIDPAPLQTAALMHRLGELCVLLQIAVWQVRHGTEAAEADIDAALAKHARPFAHRLKARWGYPQTLRAMIAAIYGLPDGTARPELLILRLAGSQFEGGLSEEDTAKLRRLVFD</sequence>
<feature type="domain" description="HDOD" evidence="4">
    <location>
        <begin position="147"/>
        <end position="339"/>
    </location>
</feature>
<evidence type="ECO:0000313" key="5">
    <source>
        <dbReference type="EMBL" id="MCK7592422.1"/>
    </source>
</evidence>
<evidence type="ECO:0000259" key="4">
    <source>
        <dbReference type="PROSITE" id="PS51833"/>
    </source>
</evidence>
<evidence type="ECO:0000256" key="1">
    <source>
        <dbReference type="ARBA" id="ARBA00022553"/>
    </source>
</evidence>
<dbReference type="SUPFAM" id="SSF52172">
    <property type="entry name" value="CheY-like"/>
    <property type="match status" value="1"/>
</dbReference>
<accession>A0ABT0GEG9</accession>
<proteinExistence type="predicted"/>
<dbReference type="Pfam" id="PF00072">
    <property type="entry name" value="Response_reg"/>
    <property type="match status" value="1"/>
</dbReference>
<evidence type="ECO:0000313" key="6">
    <source>
        <dbReference type="Proteomes" id="UP001431449"/>
    </source>
</evidence>
<evidence type="ECO:0000259" key="3">
    <source>
        <dbReference type="PROSITE" id="PS50110"/>
    </source>
</evidence>
<reference evidence="5" key="1">
    <citation type="submission" date="2022-04" db="EMBL/GenBank/DDBJ databases">
        <title>Lysobacter sp. CAU 1642 isolated from sea sand.</title>
        <authorList>
            <person name="Kim W."/>
        </authorList>
    </citation>
    <scope>NUCLEOTIDE SEQUENCE</scope>
    <source>
        <strain evidence="5">CAU 1642</strain>
    </source>
</reference>
<dbReference type="InterPro" id="IPR050595">
    <property type="entry name" value="Bact_response_regulator"/>
</dbReference>
<keyword evidence="6" id="KW-1185">Reference proteome</keyword>
<evidence type="ECO:0000256" key="2">
    <source>
        <dbReference type="PROSITE-ProRule" id="PRU00169"/>
    </source>
</evidence>
<dbReference type="InterPro" id="IPR013976">
    <property type="entry name" value="HDOD"/>
</dbReference>
<dbReference type="Pfam" id="PF08668">
    <property type="entry name" value="HDOD"/>
    <property type="match status" value="1"/>
</dbReference>
<name>A0ABT0GEG9_9GAMM</name>
<dbReference type="SMART" id="SM00448">
    <property type="entry name" value="REC"/>
    <property type="match status" value="1"/>
</dbReference>
<organism evidence="5 6">
    <name type="scientific">Pseudomarimonas salicorniae</name>
    <dbReference type="NCBI Taxonomy" id="2933270"/>
    <lineage>
        <taxon>Bacteria</taxon>
        <taxon>Pseudomonadati</taxon>
        <taxon>Pseudomonadota</taxon>
        <taxon>Gammaproteobacteria</taxon>
        <taxon>Lysobacterales</taxon>
        <taxon>Lysobacteraceae</taxon>
        <taxon>Pseudomarimonas</taxon>
    </lineage>
</organism>
<comment type="caution">
    <text evidence="5">The sequence shown here is derived from an EMBL/GenBank/DDBJ whole genome shotgun (WGS) entry which is preliminary data.</text>
</comment>
<gene>
    <name evidence="5" type="ORF">M0G41_01920</name>
</gene>
<dbReference type="RefSeq" id="WP_248204580.1">
    <property type="nucleotide sequence ID" value="NZ_JALNMH010000001.1"/>
</dbReference>
<dbReference type="PROSITE" id="PS50110">
    <property type="entry name" value="RESPONSE_REGULATORY"/>
    <property type="match status" value="1"/>
</dbReference>
<dbReference type="PANTHER" id="PTHR44591:SF3">
    <property type="entry name" value="RESPONSE REGULATORY DOMAIN-CONTAINING PROTEIN"/>
    <property type="match status" value="1"/>
</dbReference>
<dbReference type="PANTHER" id="PTHR44591">
    <property type="entry name" value="STRESS RESPONSE REGULATOR PROTEIN 1"/>
    <property type="match status" value="1"/>
</dbReference>
<dbReference type="PROSITE" id="PS51833">
    <property type="entry name" value="HDOD"/>
    <property type="match status" value="1"/>
</dbReference>
<keyword evidence="1 2" id="KW-0597">Phosphoprotein</keyword>
<feature type="modified residue" description="4-aspartylphosphate" evidence="2">
    <location>
        <position position="56"/>
    </location>
</feature>
<dbReference type="SUPFAM" id="SSF109604">
    <property type="entry name" value="HD-domain/PDEase-like"/>
    <property type="match status" value="1"/>
</dbReference>
<dbReference type="Proteomes" id="UP001431449">
    <property type="component" value="Unassembled WGS sequence"/>
</dbReference>
<dbReference type="EMBL" id="JALNMH010000001">
    <property type="protein sequence ID" value="MCK7592422.1"/>
    <property type="molecule type" value="Genomic_DNA"/>
</dbReference>
<dbReference type="Gene3D" id="1.10.3210.10">
    <property type="entry name" value="Hypothetical protein af1432"/>
    <property type="match status" value="1"/>
</dbReference>
<dbReference type="InterPro" id="IPR001789">
    <property type="entry name" value="Sig_transdc_resp-reg_receiver"/>
</dbReference>
<feature type="domain" description="Response regulatory" evidence="3">
    <location>
        <begin position="5"/>
        <end position="121"/>
    </location>
</feature>
<protein>
    <submittedName>
        <fullName evidence="5">Response regulator</fullName>
    </submittedName>
</protein>